<gene>
    <name evidence="10" type="ORF">NIES1031_14680</name>
</gene>
<keyword evidence="4" id="KW-0808">Transferase</keyword>
<feature type="domain" description="Glycosyltransferase RgtA/B/C/D-like" evidence="9">
    <location>
        <begin position="94"/>
        <end position="253"/>
    </location>
</feature>
<accession>A0A1U7HNK1</accession>
<feature type="transmembrane region" description="Helical" evidence="8">
    <location>
        <begin position="113"/>
        <end position="134"/>
    </location>
</feature>
<dbReference type="InterPro" id="IPR038731">
    <property type="entry name" value="RgtA/B/C-like"/>
</dbReference>
<dbReference type="OrthoDB" id="495800at2"/>
<keyword evidence="11" id="KW-1185">Reference proteome</keyword>
<dbReference type="AlphaFoldDB" id="A0A1U7HNK1"/>
<keyword evidence="5 8" id="KW-0812">Transmembrane</keyword>
<feature type="transmembrane region" description="Helical" evidence="8">
    <location>
        <begin position="315"/>
        <end position="335"/>
    </location>
</feature>
<evidence type="ECO:0000313" key="11">
    <source>
        <dbReference type="Proteomes" id="UP000185984"/>
    </source>
</evidence>
<evidence type="ECO:0000259" key="9">
    <source>
        <dbReference type="Pfam" id="PF13231"/>
    </source>
</evidence>
<evidence type="ECO:0000256" key="5">
    <source>
        <dbReference type="ARBA" id="ARBA00022692"/>
    </source>
</evidence>
<dbReference type="EMBL" id="MRCC01000011">
    <property type="protein sequence ID" value="OKH25085.1"/>
    <property type="molecule type" value="Genomic_DNA"/>
</dbReference>
<sequence>MTHFRYKLYSLHFFLVTVILLGIFFRFVNLDKKVYWIDEVHTSVRVVGYKKTEFVDEVPSDRIINIKDLQVFQRLSPERNWFDTINALAANAEHTPAYYAIARLAMQMFGSSVAVTRGVAAVISLFVFPCVHWLCLELFAAPLVGWIAMALVAVSPIHVLYAQEARQYSLLTVTTLLASIAFLRAIRQKRKLSWGVYALTVVLGLYSHLLFLLVSFAHGVYLLLREQFCVTKNFLAYLIASLVAIATLTPWIILYFINASSIGEWTARAISFNTLIQRWLLNFTALFFDIQVSYNNVQFFDVEAGNDIQFNTNDILPYIITVFIVLVVYAFYILYSRTSTSSWLFLVTLLVVTSISLVLPDLISGGQRSSIARYLLPGYLAIQVAVAYLFANHLTASLKYLQQKVWQFILAIVLASGVVSCIVSAQAETWWNKYSSYYNPDVANIINQANQPLVISSQRRVSRITSLSYELDPQVSILLVSETEVPDDIKRFSEIFLFRPDAELQAKLQNNPKYKLELIHASGQLWIVQITA</sequence>
<organism evidence="10 11">
    <name type="scientific">Chroogloeocystis siderophila 5.2 s.c.1</name>
    <dbReference type="NCBI Taxonomy" id="247279"/>
    <lineage>
        <taxon>Bacteria</taxon>
        <taxon>Bacillati</taxon>
        <taxon>Cyanobacteriota</taxon>
        <taxon>Cyanophyceae</taxon>
        <taxon>Oscillatoriophycideae</taxon>
        <taxon>Chroococcales</taxon>
        <taxon>Chroococcaceae</taxon>
        <taxon>Chroogloeocystis</taxon>
    </lineage>
</organism>
<dbReference type="Pfam" id="PF13231">
    <property type="entry name" value="PMT_2"/>
    <property type="match status" value="1"/>
</dbReference>
<feature type="transmembrane region" description="Helical" evidence="8">
    <location>
        <begin position="168"/>
        <end position="186"/>
    </location>
</feature>
<evidence type="ECO:0000256" key="6">
    <source>
        <dbReference type="ARBA" id="ARBA00022989"/>
    </source>
</evidence>
<comment type="caution">
    <text evidence="10">The sequence shown here is derived from an EMBL/GenBank/DDBJ whole genome shotgun (WGS) entry which is preliminary data.</text>
</comment>
<evidence type="ECO:0000256" key="4">
    <source>
        <dbReference type="ARBA" id="ARBA00022679"/>
    </source>
</evidence>
<dbReference type="InterPro" id="IPR050297">
    <property type="entry name" value="LipidA_mod_glycosyltrf_83"/>
</dbReference>
<evidence type="ECO:0000256" key="8">
    <source>
        <dbReference type="SAM" id="Phobius"/>
    </source>
</evidence>
<feature type="transmembrane region" description="Helical" evidence="8">
    <location>
        <begin position="405"/>
        <end position="425"/>
    </location>
</feature>
<feature type="transmembrane region" description="Helical" evidence="8">
    <location>
        <begin position="276"/>
        <end position="294"/>
    </location>
</feature>
<evidence type="ECO:0000256" key="1">
    <source>
        <dbReference type="ARBA" id="ARBA00004651"/>
    </source>
</evidence>
<dbReference type="GO" id="GO:0005886">
    <property type="term" value="C:plasma membrane"/>
    <property type="evidence" value="ECO:0007669"/>
    <property type="project" value="UniProtKB-SubCell"/>
</dbReference>
<evidence type="ECO:0000256" key="2">
    <source>
        <dbReference type="ARBA" id="ARBA00022475"/>
    </source>
</evidence>
<feature type="transmembrane region" description="Helical" evidence="8">
    <location>
        <begin position="235"/>
        <end position="256"/>
    </location>
</feature>
<feature type="transmembrane region" description="Helical" evidence="8">
    <location>
        <begin position="371"/>
        <end position="390"/>
    </location>
</feature>
<evidence type="ECO:0000256" key="7">
    <source>
        <dbReference type="ARBA" id="ARBA00023136"/>
    </source>
</evidence>
<feature type="transmembrane region" description="Helical" evidence="8">
    <location>
        <begin position="341"/>
        <end position="359"/>
    </location>
</feature>
<dbReference type="PANTHER" id="PTHR33908">
    <property type="entry name" value="MANNOSYLTRANSFERASE YKCB-RELATED"/>
    <property type="match status" value="1"/>
</dbReference>
<dbReference type="STRING" id="247279.NIES1031_14680"/>
<keyword evidence="2" id="KW-1003">Cell membrane</keyword>
<protein>
    <recommendedName>
        <fullName evidence="9">Glycosyltransferase RgtA/B/C/D-like domain-containing protein</fullName>
    </recommendedName>
</protein>
<keyword evidence="6 8" id="KW-1133">Transmembrane helix</keyword>
<dbReference type="GO" id="GO:0016763">
    <property type="term" value="F:pentosyltransferase activity"/>
    <property type="evidence" value="ECO:0007669"/>
    <property type="project" value="TreeGrafter"/>
</dbReference>
<feature type="transmembrane region" description="Helical" evidence="8">
    <location>
        <begin position="140"/>
        <end position="161"/>
    </location>
</feature>
<evidence type="ECO:0000313" key="10">
    <source>
        <dbReference type="EMBL" id="OKH25085.1"/>
    </source>
</evidence>
<name>A0A1U7HNK1_9CHRO</name>
<dbReference type="Proteomes" id="UP000185984">
    <property type="component" value="Unassembled WGS sequence"/>
</dbReference>
<proteinExistence type="predicted"/>
<reference evidence="10 11" key="1">
    <citation type="submission" date="2016-11" db="EMBL/GenBank/DDBJ databases">
        <title>Draft Genome Sequences of Nine Cyanobacterial Strains from Diverse Habitats.</title>
        <authorList>
            <person name="Zhu T."/>
            <person name="Hou S."/>
            <person name="Lu X."/>
            <person name="Hess W.R."/>
        </authorList>
    </citation>
    <scope>NUCLEOTIDE SEQUENCE [LARGE SCALE GENOMIC DNA]</scope>
    <source>
        <strain evidence="10 11">5.2 s.c.1</strain>
    </source>
</reference>
<keyword evidence="3" id="KW-0328">Glycosyltransferase</keyword>
<evidence type="ECO:0000256" key="3">
    <source>
        <dbReference type="ARBA" id="ARBA00022676"/>
    </source>
</evidence>
<dbReference type="GO" id="GO:0009103">
    <property type="term" value="P:lipopolysaccharide biosynthetic process"/>
    <property type="evidence" value="ECO:0007669"/>
    <property type="project" value="UniProtKB-ARBA"/>
</dbReference>
<keyword evidence="7 8" id="KW-0472">Membrane</keyword>
<feature type="transmembrane region" description="Helical" evidence="8">
    <location>
        <begin position="6"/>
        <end position="28"/>
    </location>
</feature>
<feature type="transmembrane region" description="Helical" evidence="8">
    <location>
        <begin position="198"/>
        <end position="223"/>
    </location>
</feature>
<dbReference type="PANTHER" id="PTHR33908:SF11">
    <property type="entry name" value="MEMBRANE PROTEIN"/>
    <property type="match status" value="1"/>
</dbReference>
<comment type="subcellular location">
    <subcellularLocation>
        <location evidence="1">Cell membrane</location>
        <topology evidence="1">Multi-pass membrane protein</topology>
    </subcellularLocation>
</comment>